<evidence type="ECO:0000256" key="6">
    <source>
        <dbReference type="ARBA" id="ARBA00023157"/>
    </source>
</evidence>
<sequence length="230" mass="24021">MESKYMSLFSFFSGVLMMGFLCSSQAYVFHVGGRKGWVLKPSEDYNHWAERNRFQVNDTLVFKYKAGSDSVLIVNEDDYNKCNKANPLLSFDDGESEFKLDRSGLHFFVSGHADNCEKGQKLIVLVMAPRNATHKAPKTPVPVVTPSPSQSPSPAAASSPAVTPPSQAAEVPEAGSPGNGASGPGERATVFQAPAPAPSGAAAGSDGSVGLLVGLGIGMSVLLGGFGGLV</sequence>
<feature type="compositionally biased region" description="Pro residues" evidence="10">
    <location>
        <begin position="139"/>
        <end position="151"/>
    </location>
</feature>
<dbReference type="Gene3D" id="2.60.40.420">
    <property type="entry name" value="Cupredoxins - blue copper proteins"/>
    <property type="match status" value="1"/>
</dbReference>
<dbReference type="GO" id="GO:0098552">
    <property type="term" value="C:side of membrane"/>
    <property type="evidence" value="ECO:0007669"/>
    <property type="project" value="UniProtKB-KW"/>
</dbReference>
<evidence type="ECO:0000259" key="11">
    <source>
        <dbReference type="PROSITE" id="PS51485"/>
    </source>
</evidence>
<evidence type="ECO:0000313" key="13">
    <source>
        <dbReference type="Proteomes" id="UP001187471"/>
    </source>
</evidence>
<keyword evidence="7" id="KW-0325">Glycoprotein</keyword>
<feature type="compositionally biased region" description="Low complexity" evidence="10">
    <location>
        <begin position="152"/>
        <end position="176"/>
    </location>
</feature>
<accession>A0AA88UPE6</accession>
<dbReference type="FunFam" id="2.60.40.420:FF:000010">
    <property type="entry name" value="Early nodulin-like protein 1"/>
    <property type="match status" value="1"/>
</dbReference>
<dbReference type="Proteomes" id="UP001187471">
    <property type="component" value="Unassembled WGS sequence"/>
</dbReference>
<feature type="domain" description="Phytocyanin" evidence="11">
    <location>
        <begin position="27"/>
        <end position="128"/>
    </location>
</feature>
<evidence type="ECO:0000256" key="8">
    <source>
        <dbReference type="ARBA" id="ARBA00023288"/>
    </source>
</evidence>
<comment type="similarity">
    <text evidence="9">Belongs to the early nodulin-like (ENODL) family.</text>
</comment>
<protein>
    <recommendedName>
        <fullName evidence="11">Phytocyanin domain-containing protein</fullName>
    </recommendedName>
</protein>
<dbReference type="Pfam" id="PF02298">
    <property type="entry name" value="Cu_bind_like"/>
    <property type="match status" value="1"/>
</dbReference>
<keyword evidence="8" id="KW-0449">Lipoprotein</keyword>
<gene>
    <name evidence="12" type="ORF">RJ640_022757</name>
</gene>
<evidence type="ECO:0000256" key="5">
    <source>
        <dbReference type="ARBA" id="ARBA00023136"/>
    </source>
</evidence>
<dbReference type="InterPro" id="IPR003245">
    <property type="entry name" value="Phytocyanin_dom"/>
</dbReference>
<dbReference type="PROSITE" id="PS51485">
    <property type="entry name" value="PHYTOCYANIN"/>
    <property type="match status" value="1"/>
</dbReference>
<dbReference type="InterPro" id="IPR039391">
    <property type="entry name" value="Phytocyanin-like"/>
</dbReference>
<feature type="region of interest" description="Disordered" evidence="10">
    <location>
        <begin position="134"/>
        <end position="204"/>
    </location>
</feature>
<keyword evidence="2" id="KW-1003">Cell membrane</keyword>
<evidence type="ECO:0000256" key="4">
    <source>
        <dbReference type="ARBA" id="ARBA00022729"/>
    </source>
</evidence>
<comment type="caution">
    <text evidence="12">The sequence shown here is derived from an EMBL/GenBank/DDBJ whole genome shotgun (WGS) entry which is preliminary data.</text>
</comment>
<reference evidence="12" key="1">
    <citation type="submission" date="2022-12" db="EMBL/GenBank/DDBJ databases">
        <title>Draft genome assemblies for two species of Escallonia (Escalloniales).</title>
        <authorList>
            <person name="Chanderbali A."/>
            <person name="Dervinis C."/>
            <person name="Anghel I."/>
            <person name="Soltis D."/>
            <person name="Soltis P."/>
            <person name="Zapata F."/>
        </authorList>
    </citation>
    <scope>NUCLEOTIDE SEQUENCE</scope>
    <source>
        <strain evidence="12">UCBG92.1500</strain>
        <tissue evidence="12">Leaf</tissue>
    </source>
</reference>
<proteinExistence type="inferred from homology"/>
<dbReference type="CDD" id="cd11019">
    <property type="entry name" value="OsENODL1_like"/>
    <property type="match status" value="1"/>
</dbReference>
<keyword evidence="3" id="KW-0336">GPI-anchor</keyword>
<comment type="subcellular location">
    <subcellularLocation>
        <location evidence="1">Cell membrane</location>
        <topology evidence="1">Lipid-anchor</topology>
        <topology evidence="1">GPI-anchor</topology>
    </subcellularLocation>
</comment>
<evidence type="ECO:0000313" key="12">
    <source>
        <dbReference type="EMBL" id="KAK2992564.1"/>
    </source>
</evidence>
<evidence type="ECO:0000256" key="7">
    <source>
        <dbReference type="ARBA" id="ARBA00023180"/>
    </source>
</evidence>
<dbReference type="EMBL" id="JAVXUO010000398">
    <property type="protein sequence ID" value="KAK2992564.1"/>
    <property type="molecule type" value="Genomic_DNA"/>
</dbReference>
<dbReference type="AlphaFoldDB" id="A0AA88UPE6"/>
<keyword evidence="5" id="KW-0472">Membrane</keyword>
<dbReference type="SUPFAM" id="SSF49503">
    <property type="entry name" value="Cupredoxins"/>
    <property type="match status" value="1"/>
</dbReference>
<organism evidence="12 13">
    <name type="scientific">Escallonia rubra</name>
    <dbReference type="NCBI Taxonomy" id="112253"/>
    <lineage>
        <taxon>Eukaryota</taxon>
        <taxon>Viridiplantae</taxon>
        <taxon>Streptophyta</taxon>
        <taxon>Embryophyta</taxon>
        <taxon>Tracheophyta</taxon>
        <taxon>Spermatophyta</taxon>
        <taxon>Magnoliopsida</taxon>
        <taxon>eudicotyledons</taxon>
        <taxon>Gunneridae</taxon>
        <taxon>Pentapetalae</taxon>
        <taxon>asterids</taxon>
        <taxon>campanulids</taxon>
        <taxon>Escalloniales</taxon>
        <taxon>Escalloniaceae</taxon>
        <taxon>Escallonia</taxon>
    </lineage>
</organism>
<dbReference type="InterPro" id="IPR008972">
    <property type="entry name" value="Cupredoxin"/>
</dbReference>
<dbReference type="PANTHER" id="PTHR33021">
    <property type="entry name" value="BLUE COPPER PROTEIN"/>
    <property type="match status" value="1"/>
</dbReference>
<keyword evidence="4" id="KW-0732">Signal</keyword>
<dbReference type="GO" id="GO:0009055">
    <property type="term" value="F:electron transfer activity"/>
    <property type="evidence" value="ECO:0007669"/>
    <property type="project" value="InterPro"/>
</dbReference>
<dbReference type="GO" id="GO:0005886">
    <property type="term" value="C:plasma membrane"/>
    <property type="evidence" value="ECO:0007669"/>
    <property type="project" value="UniProtKB-SubCell"/>
</dbReference>
<evidence type="ECO:0000256" key="1">
    <source>
        <dbReference type="ARBA" id="ARBA00004609"/>
    </source>
</evidence>
<keyword evidence="6" id="KW-1015">Disulfide bond</keyword>
<evidence type="ECO:0000256" key="9">
    <source>
        <dbReference type="ARBA" id="ARBA00035011"/>
    </source>
</evidence>
<evidence type="ECO:0000256" key="10">
    <source>
        <dbReference type="SAM" id="MobiDB-lite"/>
    </source>
</evidence>
<name>A0AA88UPE6_9ASTE</name>
<dbReference type="PANTHER" id="PTHR33021:SF185">
    <property type="entry name" value="EARLY NODULIN-LIKE PROTEIN 3-RELATED"/>
    <property type="match status" value="1"/>
</dbReference>
<evidence type="ECO:0000256" key="3">
    <source>
        <dbReference type="ARBA" id="ARBA00022622"/>
    </source>
</evidence>
<evidence type="ECO:0000256" key="2">
    <source>
        <dbReference type="ARBA" id="ARBA00022475"/>
    </source>
</evidence>
<keyword evidence="13" id="KW-1185">Reference proteome</keyword>
<dbReference type="InterPro" id="IPR041846">
    <property type="entry name" value="ENL_dom"/>
</dbReference>